<gene>
    <name evidence="2" type="ORF">EVAR_4984_1</name>
</gene>
<protein>
    <submittedName>
        <fullName evidence="2">Uncharacterized protein</fullName>
    </submittedName>
</protein>
<comment type="caution">
    <text evidence="2">The sequence shown here is derived from an EMBL/GenBank/DDBJ whole genome shotgun (WGS) entry which is preliminary data.</text>
</comment>
<dbReference type="Proteomes" id="UP000299102">
    <property type="component" value="Unassembled WGS sequence"/>
</dbReference>
<organism evidence="2 3">
    <name type="scientific">Eumeta variegata</name>
    <name type="common">Bagworm moth</name>
    <name type="synonym">Eumeta japonica</name>
    <dbReference type="NCBI Taxonomy" id="151549"/>
    <lineage>
        <taxon>Eukaryota</taxon>
        <taxon>Metazoa</taxon>
        <taxon>Ecdysozoa</taxon>
        <taxon>Arthropoda</taxon>
        <taxon>Hexapoda</taxon>
        <taxon>Insecta</taxon>
        <taxon>Pterygota</taxon>
        <taxon>Neoptera</taxon>
        <taxon>Endopterygota</taxon>
        <taxon>Lepidoptera</taxon>
        <taxon>Glossata</taxon>
        <taxon>Ditrysia</taxon>
        <taxon>Tineoidea</taxon>
        <taxon>Psychidae</taxon>
        <taxon>Oiketicinae</taxon>
        <taxon>Eumeta</taxon>
    </lineage>
</organism>
<evidence type="ECO:0000256" key="1">
    <source>
        <dbReference type="SAM" id="MobiDB-lite"/>
    </source>
</evidence>
<proteinExistence type="predicted"/>
<evidence type="ECO:0000313" key="3">
    <source>
        <dbReference type="Proteomes" id="UP000299102"/>
    </source>
</evidence>
<name>A0A4C1V0G3_EUMVA</name>
<feature type="region of interest" description="Disordered" evidence="1">
    <location>
        <begin position="85"/>
        <end position="104"/>
    </location>
</feature>
<evidence type="ECO:0000313" key="2">
    <source>
        <dbReference type="EMBL" id="GBP31746.1"/>
    </source>
</evidence>
<sequence length="205" mass="23385">MLTTFSQIHAYSFVGSGLFAVALGGARAALSALSCIGPNSTELNALLHDFLIRSVYRVRRAAIHMHGTMNILLWASLSPRVRPRRLQAPAARRPPPARRRRRRRLPNALFISTHPYFVRVKVKVSPSSGPRWRECDRREYARPTAPSYLQTALRLAHDARHHLSRIADDCQRIRDPSAIFQWQRPNNRCQFPFGRTRSNVQLTSG</sequence>
<accession>A0A4C1V0G3</accession>
<feature type="compositionally biased region" description="Basic residues" evidence="1">
    <location>
        <begin position="95"/>
        <end position="104"/>
    </location>
</feature>
<keyword evidence="3" id="KW-1185">Reference proteome</keyword>
<dbReference type="AlphaFoldDB" id="A0A4C1V0G3"/>
<reference evidence="2 3" key="1">
    <citation type="journal article" date="2019" name="Commun. Biol.">
        <title>The bagworm genome reveals a unique fibroin gene that provides high tensile strength.</title>
        <authorList>
            <person name="Kono N."/>
            <person name="Nakamura H."/>
            <person name="Ohtoshi R."/>
            <person name="Tomita M."/>
            <person name="Numata K."/>
            <person name="Arakawa K."/>
        </authorList>
    </citation>
    <scope>NUCLEOTIDE SEQUENCE [LARGE SCALE GENOMIC DNA]</scope>
</reference>
<dbReference type="EMBL" id="BGZK01000250">
    <property type="protein sequence ID" value="GBP31746.1"/>
    <property type="molecule type" value="Genomic_DNA"/>
</dbReference>